<reference evidence="3" key="2">
    <citation type="submission" date="2023-06" db="EMBL/GenBank/DDBJ databases">
        <authorList>
            <person name="Swenson N.G."/>
            <person name="Wegrzyn J.L."/>
            <person name="Mcevoy S.L."/>
        </authorList>
    </citation>
    <scope>NUCLEOTIDE SEQUENCE</scope>
    <source>
        <strain evidence="3">NS2018</strain>
        <tissue evidence="3">Leaf</tissue>
    </source>
</reference>
<proteinExistence type="predicted"/>
<feature type="region of interest" description="Disordered" evidence="1">
    <location>
        <begin position="44"/>
        <end position="169"/>
    </location>
</feature>
<keyword evidence="2" id="KW-0732">Signal</keyword>
<feature type="compositionally biased region" description="Polar residues" evidence="1">
    <location>
        <begin position="75"/>
        <end position="108"/>
    </location>
</feature>
<organism evidence="3 4">
    <name type="scientific">Acer saccharum</name>
    <name type="common">Sugar maple</name>
    <dbReference type="NCBI Taxonomy" id="4024"/>
    <lineage>
        <taxon>Eukaryota</taxon>
        <taxon>Viridiplantae</taxon>
        <taxon>Streptophyta</taxon>
        <taxon>Embryophyta</taxon>
        <taxon>Tracheophyta</taxon>
        <taxon>Spermatophyta</taxon>
        <taxon>Magnoliopsida</taxon>
        <taxon>eudicotyledons</taxon>
        <taxon>Gunneridae</taxon>
        <taxon>Pentapetalae</taxon>
        <taxon>rosids</taxon>
        <taxon>malvids</taxon>
        <taxon>Sapindales</taxon>
        <taxon>Sapindaceae</taxon>
        <taxon>Hippocastanoideae</taxon>
        <taxon>Acereae</taxon>
        <taxon>Acer</taxon>
    </lineage>
</organism>
<comment type="caution">
    <text evidence="3">The sequence shown here is derived from an EMBL/GenBank/DDBJ whole genome shotgun (WGS) entry which is preliminary data.</text>
</comment>
<dbReference type="EMBL" id="JAUESC010000387">
    <property type="protein sequence ID" value="KAK0573104.1"/>
    <property type="molecule type" value="Genomic_DNA"/>
</dbReference>
<evidence type="ECO:0000256" key="2">
    <source>
        <dbReference type="SAM" id="SignalP"/>
    </source>
</evidence>
<reference evidence="3" key="1">
    <citation type="journal article" date="2022" name="Plant J.">
        <title>Strategies of tolerance reflected in two North American maple genomes.</title>
        <authorList>
            <person name="McEvoy S.L."/>
            <person name="Sezen U.U."/>
            <person name="Trouern-Trend A."/>
            <person name="McMahon S.M."/>
            <person name="Schaberg P.G."/>
            <person name="Yang J."/>
            <person name="Wegrzyn J.L."/>
            <person name="Swenson N.G."/>
        </authorList>
    </citation>
    <scope>NUCLEOTIDE SEQUENCE</scope>
    <source>
        <strain evidence="3">NS2018</strain>
    </source>
</reference>
<name>A0AA39RHR2_ACESA</name>
<feature type="chain" id="PRO_5041427122" evidence="2">
    <location>
        <begin position="30"/>
        <end position="169"/>
    </location>
</feature>
<protein>
    <submittedName>
        <fullName evidence="3">Uncharacterized protein</fullName>
    </submittedName>
</protein>
<feature type="compositionally biased region" description="Low complexity" evidence="1">
    <location>
        <begin position="125"/>
        <end position="135"/>
    </location>
</feature>
<feature type="compositionally biased region" description="Pro residues" evidence="1">
    <location>
        <begin position="156"/>
        <end position="169"/>
    </location>
</feature>
<sequence length="169" mass="17708">MELRKNFSLIIISTFLLVLILQCFPTCLAARYLTDGPQLADDNGQSLSGVNGSQVKPDGSATGDSPPANGVVQRPPTSFHRSTSSTQRNSSKTVTTSRNGVKNSTTTTSHDEQNKTDWNGKISETGSSSVNVTTNGNGGGGGGQVSSPTPNVVYEPPAPFNIPPFPPFP</sequence>
<evidence type="ECO:0000313" key="3">
    <source>
        <dbReference type="EMBL" id="KAK0573104.1"/>
    </source>
</evidence>
<gene>
    <name evidence="3" type="ORF">LWI29_003120</name>
</gene>
<dbReference type="AlphaFoldDB" id="A0AA39RHR2"/>
<accession>A0AA39RHR2</accession>
<evidence type="ECO:0000256" key="1">
    <source>
        <dbReference type="SAM" id="MobiDB-lite"/>
    </source>
</evidence>
<dbReference type="Proteomes" id="UP001168877">
    <property type="component" value="Unassembled WGS sequence"/>
</dbReference>
<keyword evidence="4" id="KW-1185">Reference proteome</keyword>
<feature type="compositionally biased region" description="Polar residues" evidence="1">
    <location>
        <begin position="44"/>
        <end position="54"/>
    </location>
</feature>
<feature type="signal peptide" evidence="2">
    <location>
        <begin position="1"/>
        <end position="29"/>
    </location>
</feature>
<evidence type="ECO:0000313" key="4">
    <source>
        <dbReference type="Proteomes" id="UP001168877"/>
    </source>
</evidence>